<reference evidence="8" key="1">
    <citation type="submission" date="2021-12" db="EMBL/GenBank/DDBJ databases">
        <title>Prjna785345.</title>
        <authorList>
            <person name="Rujirawat T."/>
            <person name="Krajaejun T."/>
        </authorList>
    </citation>
    <scope>NUCLEOTIDE SEQUENCE</scope>
    <source>
        <strain evidence="8">Pi057C3</strain>
    </source>
</reference>
<dbReference type="GO" id="GO:0005576">
    <property type="term" value="C:extracellular region"/>
    <property type="evidence" value="ECO:0007669"/>
    <property type="project" value="UniProtKB-SubCell"/>
</dbReference>
<evidence type="ECO:0000256" key="2">
    <source>
        <dbReference type="ARBA" id="ARBA00009544"/>
    </source>
</evidence>
<evidence type="ECO:0000256" key="1">
    <source>
        <dbReference type="ARBA" id="ARBA00004613"/>
    </source>
</evidence>
<feature type="compositionally biased region" description="Low complexity" evidence="6">
    <location>
        <begin position="127"/>
        <end position="165"/>
    </location>
</feature>
<proteinExistence type="inferred from homology"/>
<name>A0AAD5MAG7_PYTIN</name>
<keyword evidence="7" id="KW-0732">Signal</keyword>
<dbReference type="Proteomes" id="UP001209570">
    <property type="component" value="Unassembled WGS sequence"/>
</dbReference>
<keyword evidence="9" id="KW-1185">Reference proteome</keyword>
<feature type="region of interest" description="Disordered" evidence="6">
    <location>
        <begin position="124"/>
        <end position="222"/>
    </location>
</feature>
<dbReference type="SUPFAM" id="SSF48647">
    <property type="entry name" value="Fungal elicitin"/>
    <property type="match status" value="1"/>
</dbReference>
<feature type="chain" id="PRO_5041959653" description="Elicitin-like protein" evidence="7">
    <location>
        <begin position="25"/>
        <end position="240"/>
    </location>
</feature>
<evidence type="ECO:0000256" key="7">
    <source>
        <dbReference type="SAM" id="SignalP"/>
    </source>
</evidence>
<organism evidence="8 9">
    <name type="scientific">Pythium insidiosum</name>
    <name type="common">Pythiosis disease agent</name>
    <dbReference type="NCBI Taxonomy" id="114742"/>
    <lineage>
        <taxon>Eukaryota</taxon>
        <taxon>Sar</taxon>
        <taxon>Stramenopiles</taxon>
        <taxon>Oomycota</taxon>
        <taxon>Peronosporomycetes</taxon>
        <taxon>Pythiales</taxon>
        <taxon>Pythiaceae</taxon>
        <taxon>Pythium</taxon>
    </lineage>
</organism>
<evidence type="ECO:0000256" key="4">
    <source>
        <dbReference type="ARBA" id="ARBA00022978"/>
    </source>
</evidence>
<dbReference type="EMBL" id="JAKCXM010000009">
    <property type="protein sequence ID" value="KAJ0408705.1"/>
    <property type="molecule type" value="Genomic_DNA"/>
</dbReference>
<evidence type="ECO:0000256" key="5">
    <source>
        <dbReference type="ARBA" id="ARBA00023157"/>
    </source>
</evidence>
<dbReference type="InterPro" id="IPR036470">
    <property type="entry name" value="Elicitin_sf"/>
</dbReference>
<comment type="subcellular location">
    <subcellularLocation>
        <location evidence="1">Secreted</location>
    </subcellularLocation>
</comment>
<evidence type="ECO:0000256" key="3">
    <source>
        <dbReference type="ARBA" id="ARBA00022525"/>
    </source>
</evidence>
<dbReference type="Gene3D" id="1.10.239.10">
    <property type="entry name" value="Elicitin domain"/>
    <property type="match status" value="1"/>
</dbReference>
<feature type="signal peptide" evidence="7">
    <location>
        <begin position="1"/>
        <end position="24"/>
    </location>
</feature>
<accession>A0AAD5MAG7</accession>
<dbReference type="AlphaFoldDB" id="A0AAD5MAG7"/>
<evidence type="ECO:0008006" key="10">
    <source>
        <dbReference type="Google" id="ProtNLM"/>
    </source>
</evidence>
<keyword evidence="4" id="KW-0928">Hypersensitive response elicitation</keyword>
<dbReference type="GO" id="GO:0052040">
    <property type="term" value="P:symbiont-mediated perturbation of host programmed cell death"/>
    <property type="evidence" value="ECO:0007669"/>
    <property type="project" value="UniProtKB-KW"/>
</dbReference>
<gene>
    <name evidence="8" type="ORF">P43SY_001929</name>
</gene>
<feature type="compositionally biased region" description="Low complexity" evidence="6">
    <location>
        <begin position="197"/>
        <end position="222"/>
    </location>
</feature>
<evidence type="ECO:0000256" key="6">
    <source>
        <dbReference type="SAM" id="MobiDB-lite"/>
    </source>
</evidence>
<dbReference type="InterPro" id="IPR002200">
    <property type="entry name" value="Elicitin"/>
</dbReference>
<evidence type="ECO:0000313" key="8">
    <source>
        <dbReference type="EMBL" id="KAJ0408705.1"/>
    </source>
</evidence>
<dbReference type="SMART" id="SM01187">
    <property type="entry name" value="Elicitin"/>
    <property type="match status" value="1"/>
</dbReference>
<protein>
    <recommendedName>
        <fullName evidence="10">Elicitin-like protein</fullName>
    </recommendedName>
</protein>
<sequence>MKTSTALLVLALATTATMNGAAHAATAPKEYPECQEGDKQSYFGAFTQELQQCSSKTKYDFTSLPTPDQREALCKCKSLIEKLPYIRVPRCRLDLEGNLYKFKDAITSIFSECGSIAVEEVPPPTLAPGASSAGSAAEEPTAKPKATPTMTPKPTSKAPKTTAPAVNESGEAASGSGETEDIQTPKPKPQDSKTKEPATPATSKPTAAAAVPTATPKSAASTALAGAAAAIVSAAVAALL</sequence>
<dbReference type="Pfam" id="PF00964">
    <property type="entry name" value="Elicitin"/>
    <property type="match status" value="1"/>
</dbReference>
<evidence type="ECO:0000313" key="9">
    <source>
        <dbReference type="Proteomes" id="UP001209570"/>
    </source>
</evidence>
<keyword evidence="5" id="KW-1015">Disulfide bond</keyword>
<comment type="caution">
    <text evidence="8">The sequence shown here is derived from an EMBL/GenBank/DDBJ whole genome shotgun (WGS) entry which is preliminary data.</text>
</comment>
<comment type="similarity">
    <text evidence="2">Belongs to the elicitin family.</text>
</comment>
<keyword evidence="3" id="KW-0964">Secreted</keyword>